<evidence type="ECO:0000313" key="3">
    <source>
        <dbReference type="Proteomes" id="UP001202248"/>
    </source>
</evidence>
<dbReference type="InterPro" id="IPR039561">
    <property type="entry name" value="Peptidase_M15C"/>
</dbReference>
<evidence type="ECO:0000259" key="1">
    <source>
        <dbReference type="Pfam" id="PF13539"/>
    </source>
</evidence>
<dbReference type="RefSeq" id="WP_240826722.1">
    <property type="nucleotide sequence ID" value="NZ_JAKWBL010000001.1"/>
</dbReference>
<feature type="domain" description="Peptidase M15C" evidence="1">
    <location>
        <begin position="86"/>
        <end position="151"/>
    </location>
</feature>
<dbReference type="Proteomes" id="UP001202248">
    <property type="component" value="Unassembled WGS sequence"/>
</dbReference>
<keyword evidence="3" id="KW-1185">Reference proteome</keyword>
<organism evidence="2 3">
    <name type="scientific">Niabella ginsengisoli</name>
    <dbReference type="NCBI Taxonomy" id="522298"/>
    <lineage>
        <taxon>Bacteria</taxon>
        <taxon>Pseudomonadati</taxon>
        <taxon>Bacteroidota</taxon>
        <taxon>Chitinophagia</taxon>
        <taxon>Chitinophagales</taxon>
        <taxon>Chitinophagaceae</taxon>
        <taxon>Niabella</taxon>
    </lineage>
</organism>
<dbReference type="EMBL" id="JAKWBL010000001">
    <property type="protein sequence ID" value="MCH5597328.1"/>
    <property type="molecule type" value="Genomic_DNA"/>
</dbReference>
<dbReference type="Pfam" id="PF13539">
    <property type="entry name" value="Peptidase_M15_4"/>
    <property type="match status" value="1"/>
</dbReference>
<sequence>MTDNEVLAIYGSPGNTNNFTQILAPFPLVIAWDKNVLVQKLTCHKKIAQPLLNVLKDLLSTYGKKRLRELHIDYYGGLYNLRKMRGSATRWSRHSWAIAIDLDPERNLLREDHTTARFARSEYKPMIDIFYRHGFVGYGPEQDYDWMHFEIGI</sequence>
<dbReference type="SUPFAM" id="SSF55166">
    <property type="entry name" value="Hedgehog/DD-peptidase"/>
    <property type="match status" value="1"/>
</dbReference>
<name>A0ABS9SG42_9BACT</name>
<evidence type="ECO:0000313" key="2">
    <source>
        <dbReference type="EMBL" id="MCH5597328.1"/>
    </source>
</evidence>
<dbReference type="InterPro" id="IPR009045">
    <property type="entry name" value="Zn_M74/Hedgehog-like"/>
</dbReference>
<dbReference type="Gene3D" id="3.30.1380.10">
    <property type="match status" value="1"/>
</dbReference>
<comment type="caution">
    <text evidence="2">The sequence shown here is derived from an EMBL/GenBank/DDBJ whole genome shotgun (WGS) entry which is preliminary data.</text>
</comment>
<accession>A0ABS9SG42</accession>
<protein>
    <submittedName>
        <fullName evidence="2">M15 family metallopeptidase</fullName>
    </submittedName>
</protein>
<proteinExistence type="predicted"/>
<reference evidence="2 3" key="1">
    <citation type="submission" date="2022-02" db="EMBL/GenBank/DDBJ databases">
        <authorList>
            <person name="Min J."/>
        </authorList>
    </citation>
    <scope>NUCLEOTIDE SEQUENCE [LARGE SCALE GENOMIC DNA]</scope>
    <source>
        <strain evidence="2 3">GR10-1</strain>
    </source>
</reference>
<gene>
    <name evidence="2" type="ORF">MKP09_05115</name>
</gene>